<dbReference type="AlphaFoldDB" id="A0A4Y7PMJ8"/>
<dbReference type="Proteomes" id="UP000294933">
    <property type="component" value="Unassembled WGS sequence"/>
</dbReference>
<protein>
    <submittedName>
        <fullName evidence="2">Uncharacterized protein</fullName>
    </submittedName>
</protein>
<keyword evidence="1" id="KW-1133">Transmembrane helix</keyword>
<reference evidence="2 3" key="1">
    <citation type="submission" date="2018-06" db="EMBL/GenBank/DDBJ databases">
        <title>A transcriptomic atlas of mushroom development highlights an independent origin of complex multicellularity.</title>
        <authorList>
            <consortium name="DOE Joint Genome Institute"/>
            <person name="Krizsan K."/>
            <person name="Almasi E."/>
            <person name="Merenyi Z."/>
            <person name="Sahu N."/>
            <person name="Viragh M."/>
            <person name="Koszo T."/>
            <person name="Mondo S."/>
            <person name="Kiss B."/>
            <person name="Balint B."/>
            <person name="Kues U."/>
            <person name="Barry K."/>
            <person name="Hegedus J.C."/>
            <person name="Henrissat B."/>
            <person name="Johnson J."/>
            <person name="Lipzen A."/>
            <person name="Ohm R."/>
            <person name="Nagy I."/>
            <person name="Pangilinan J."/>
            <person name="Yan J."/>
            <person name="Xiong Y."/>
            <person name="Grigoriev I.V."/>
            <person name="Hibbett D.S."/>
            <person name="Nagy L.G."/>
        </authorList>
    </citation>
    <scope>NUCLEOTIDE SEQUENCE [LARGE SCALE GENOMIC DNA]</scope>
    <source>
        <strain evidence="2 3">SZMC22713</strain>
    </source>
</reference>
<feature type="transmembrane region" description="Helical" evidence="1">
    <location>
        <begin position="74"/>
        <end position="100"/>
    </location>
</feature>
<evidence type="ECO:0000313" key="3">
    <source>
        <dbReference type="Proteomes" id="UP000294933"/>
    </source>
</evidence>
<proteinExistence type="predicted"/>
<evidence type="ECO:0000256" key="1">
    <source>
        <dbReference type="SAM" id="Phobius"/>
    </source>
</evidence>
<dbReference type="EMBL" id="ML170252">
    <property type="protein sequence ID" value="TDL16072.1"/>
    <property type="molecule type" value="Genomic_DNA"/>
</dbReference>
<keyword evidence="1" id="KW-0472">Membrane</keyword>
<gene>
    <name evidence="2" type="ORF">BD410DRAFT_649016</name>
</gene>
<accession>A0A4Y7PMJ8</accession>
<dbReference type="VEuPathDB" id="FungiDB:BD410DRAFT_649016"/>
<keyword evidence="3" id="KW-1185">Reference proteome</keyword>
<keyword evidence="1" id="KW-0812">Transmembrane</keyword>
<evidence type="ECO:0000313" key="2">
    <source>
        <dbReference type="EMBL" id="TDL16072.1"/>
    </source>
</evidence>
<sequence length="200" mass="22285">MTTSLWLHLSPTHLGSSFRLPVYIQQMFAMHDRAASQSLILVFDVAVFSLTFARTIHHTMQMRKLKLGNSLGYVILRDGILYFLFQMVIHAAIITIYNIFNQGVDWAGEISVIGNVLVVILTCRLVLNLRQVSHTPELQSTSSGQIGTMTEEPEFATNSILGNLGAPLRIGPEFDDEDEVPIDDQMPLETLDAIPASPHH</sequence>
<dbReference type="OrthoDB" id="3060195at2759"/>
<organism evidence="2 3">
    <name type="scientific">Rickenella mellea</name>
    <dbReference type="NCBI Taxonomy" id="50990"/>
    <lineage>
        <taxon>Eukaryota</taxon>
        <taxon>Fungi</taxon>
        <taxon>Dikarya</taxon>
        <taxon>Basidiomycota</taxon>
        <taxon>Agaricomycotina</taxon>
        <taxon>Agaricomycetes</taxon>
        <taxon>Hymenochaetales</taxon>
        <taxon>Rickenellaceae</taxon>
        <taxon>Rickenella</taxon>
    </lineage>
</organism>
<name>A0A4Y7PMJ8_9AGAM</name>
<feature type="transmembrane region" description="Helical" evidence="1">
    <location>
        <begin position="34"/>
        <end position="53"/>
    </location>
</feature>
<feature type="transmembrane region" description="Helical" evidence="1">
    <location>
        <begin position="106"/>
        <end position="127"/>
    </location>
</feature>